<dbReference type="AlphaFoldDB" id="A0A3A8AXQ0"/>
<keyword evidence="2" id="KW-1185">Reference proteome</keyword>
<gene>
    <name evidence="1" type="ORF">D6850_02650</name>
</gene>
<name>A0A3A8AXQ0_9RHOB</name>
<dbReference type="OrthoDB" id="7867799at2"/>
<proteinExistence type="predicted"/>
<organism evidence="1 2">
    <name type="scientific">Roseovarius spongiae</name>
    <dbReference type="NCBI Taxonomy" id="2320272"/>
    <lineage>
        <taxon>Bacteria</taxon>
        <taxon>Pseudomonadati</taxon>
        <taxon>Pseudomonadota</taxon>
        <taxon>Alphaproteobacteria</taxon>
        <taxon>Rhodobacterales</taxon>
        <taxon>Roseobacteraceae</taxon>
        <taxon>Roseovarius</taxon>
    </lineage>
</organism>
<dbReference type="Proteomes" id="UP000281128">
    <property type="component" value="Unassembled WGS sequence"/>
</dbReference>
<comment type="caution">
    <text evidence="1">The sequence shown here is derived from an EMBL/GenBank/DDBJ whole genome shotgun (WGS) entry which is preliminary data.</text>
</comment>
<sequence>MRMIHAALATIGHAMMRPGDARAEAARRQINHLQSLSDADLAARGIRREDIQMRVFSGHFYG</sequence>
<dbReference type="EMBL" id="RAPE01000001">
    <property type="protein sequence ID" value="RKF17243.1"/>
    <property type="molecule type" value="Genomic_DNA"/>
</dbReference>
<accession>A0A3A8AXQ0</accession>
<evidence type="ECO:0000313" key="2">
    <source>
        <dbReference type="Proteomes" id="UP000281128"/>
    </source>
</evidence>
<evidence type="ECO:0000313" key="1">
    <source>
        <dbReference type="EMBL" id="RKF17243.1"/>
    </source>
</evidence>
<reference evidence="1 2" key="1">
    <citation type="submission" date="2018-09" db="EMBL/GenBank/DDBJ databases">
        <title>Roseovarius spongiae sp. nov., isolated from a marine sponge.</title>
        <authorList>
            <person name="Zhuang L."/>
            <person name="Luo L."/>
        </authorList>
    </citation>
    <scope>NUCLEOTIDE SEQUENCE [LARGE SCALE GENOMIC DNA]</scope>
    <source>
        <strain evidence="1 2">HN-E21</strain>
    </source>
</reference>
<protein>
    <submittedName>
        <fullName evidence="1">DUF1127 domain-containing protein</fullName>
    </submittedName>
</protein>